<gene>
    <name evidence="1" type="ORF">PoB_003726200</name>
</gene>
<dbReference type="AlphaFoldDB" id="A0AAV4AUX2"/>
<protein>
    <submittedName>
        <fullName evidence="1">Uncharacterized protein</fullName>
    </submittedName>
</protein>
<organism evidence="1 2">
    <name type="scientific">Plakobranchus ocellatus</name>
    <dbReference type="NCBI Taxonomy" id="259542"/>
    <lineage>
        <taxon>Eukaryota</taxon>
        <taxon>Metazoa</taxon>
        <taxon>Spiralia</taxon>
        <taxon>Lophotrochozoa</taxon>
        <taxon>Mollusca</taxon>
        <taxon>Gastropoda</taxon>
        <taxon>Heterobranchia</taxon>
        <taxon>Euthyneura</taxon>
        <taxon>Panpulmonata</taxon>
        <taxon>Sacoglossa</taxon>
        <taxon>Placobranchoidea</taxon>
        <taxon>Plakobranchidae</taxon>
        <taxon>Plakobranchus</taxon>
    </lineage>
</organism>
<accession>A0AAV4AUX2</accession>
<dbReference type="Proteomes" id="UP000735302">
    <property type="component" value="Unassembled WGS sequence"/>
</dbReference>
<evidence type="ECO:0000313" key="1">
    <source>
        <dbReference type="EMBL" id="GFO10757.1"/>
    </source>
</evidence>
<keyword evidence="2" id="KW-1185">Reference proteome</keyword>
<sequence>MATMEEIVKKADLLGYRVVLTDSTLTAVLIQSSLTVVLTEAGFTLVVTRSIRRDVQHHRGGLVRLRGQESSVAERPVLQFTSYCYFEFMIG</sequence>
<dbReference type="EMBL" id="BLXT01004211">
    <property type="protein sequence ID" value="GFO10757.1"/>
    <property type="molecule type" value="Genomic_DNA"/>
</dbReference>
<proteinExistence type="predicted"/>
<name>A0AAV4AUX2_9GAST</name>
<comment type="caution">
    <text evidence="1">The sequence shown here is derived from an EMBL/GenBank/DDBJ whole genome shotgun (WGS) entry which is preliminary data.</text>
</comment>
<reference evidence="1 2" key="1">
    <citation type="journal article" date="2021" name="Elife">
        <title>Chloroplast acquisition without the gene transfer in kleptoplastic sea slugs, Plakobranchus ocellatus.</title>
        <authorList>
            <person name="Maeda T."/>
            <person name="Takahashi S."/>
            <person name="Yoshida T."/>
            <person name="Shimamura S."/>
            <person name="Takaki Y."/>
            <person name="Nagai Y."/>
            <person name="Toyoda A."/>
            <person name="Suzuki Y."/>
            <person name="Arimoto A."/>
            <person name="Ishii H."/>
            <person name="Satoh N."/>
            <person name="Nishiyama T."/>
            <person name="Hasebe M."/>
            <person name="Maruyama T."/>
            <person name="Minagawa J."/>
            <person name="Obokata J."/>
            <person name="Shigenobu S."/>
        </authorList>
    </citation>
    <scope>NUCLEOTIDE SEQUENCE [LARGE SCALE GENOMIC DNA]</scope>
</reference>
<evidence type="ECO:0000313" key="2">
    <source>
        <dbReference type="Proteomes" id="UP000735302"/>
    </source>
</evidence>